<feature type="transmembrane region" description="Helical" evidence="1">
    <location>
        <begin position="181"/>
        <end position="209"/>
    </location>
</feature>
<feature type="transmembrane region" description="Helical" evidence="1">
    <location>
        <begin position="304"/>
        <end position="325"/>
    </location>
</feature>
<feature type="transmembrane region" description="Helical" evidence="1">
    <location>
        <begin position="137"/>
        <end position="161"/>
    </location>
</feature>
<feature type="transmembrane region" description="Helical" evidence="1">
    <location>
        <begin position="364"/>
        <end position="381"/>
    </location>
</feature>
<evidence type="ECO:0000313" key="2">
    <source>
        <dbReference type="EMBL" id="BCN30460.1"/>
    </source>
</evidence>
<gene>
    <name evidence="2" type="ORF">bsdtb5_17550</name>
</gene>
<feature type="transmembrane region" description="Helical" evidence="1">
    <location>
        <begin position="20"/>
        <end position="44"/>
    </location>
</feature>
<name>A0A7R7EJU8_9FIRM</name>
<keyword evidence="1" id="KW-1133">Transmembrane helix</keyword>
<evidence type="ECO:0000256" key="1">
    <source>
        <dbReference type="SAM" id="Phobius"/>
    </source>
</evidence>
<dbReference type="AlphaFoldDB" id="A0A7R7EJU8"/>
<evidence type="ECO:0000313" key="3">
    <source>
        <dbReference type="Proteomes" id="UP000595897"/>
    </source>
</evidence>
<feature type="transmembrane region" description="Helical" evidence="1">
    <location>
        <begin position="81"/>
        <end position="101"/>
    </location>
</feature>
<accession>A0A7R7EJU8</accession>
<feature type="transmembrane region" description="Helical" evidence="1">
    <location>
        <begin position="107"/>
        <end position="125"/>
    </location>
</feature>
<evidence type="ECO:0008006" key="4">
    <source>
        <dbReference type="Google" id="ProtNLM"/>
    </source>
</evidence>
<keyword evidence="1" id="KW-0812">Transmembrane</keyword>
<sequence length="413" mass="48148">MDYWKNQDDEYKNRSEVSYFVYLILYLLTIYVIIWAFTGMWPVFKNNYNSYALQAKAWLNGHLDLGKDYSYLEIASYGGKYYISFPSFPSYLLLPFTIIFGSNTPDHMIALISIIIGSFYAFKLAKLLGRSNESALFWTLFLIGGSNLVFVSINGWVWFIAQNLAFTLSISAIYYAVKKKGGIALLLWACSVGCRPFQILYFPILFYILWKSNEEEHRVSIKRFLYRTKLWYAMPIIMGVSYMILNYLRFGNVFEFGHNYLPEFIEAKDGQFSLDYLSQNIGKLFRLPTMNTDYKIVFPKFDGVAFWIVSPIFLSYLIYIIYTIVRKEQENLRINLCIIAIFAIHLTLLACHKTLGGWHFGNRYTNDLLAYLFYGLMLIIPKKDVTNRIHYPLCLFGIAINIVGTIAVYNSWI</sequence>
<protein>
    <recommendedName>
        <fullName evidence="4">Glycosyltransferase RgtA/B/C/D-like domain-containing protein</fullName>
    </recommendedName>
</protein>
<feature type="transmembrane region" description="Helical" evidence="1">
    <location>
        <begin position="332"/>
        <end position="352"/>
    </location>
</feature>
<keyword evidence="1" id="KW-0472">Membrane</keyword>
<dbReference type="EMBL" id="AP024169">
    <property type="protein sequence ID" value="BCN30460.1"/>
    <property type="molecule type" value="Genomic_DNA"/>
</dbReference>
<feature type="transmembrane region" description="Helical" evidence="1">
    <location>
        <begin position="393"/>
        <end position="412"/>
    </location>
</feature>
<dbReference type="Proteomes" id="UP000595897">
    <property type="component" value="Chromosome"/>
</dbReference>
<dbReference type="KEGG" id="ahb:bsdtb5_17550"/>
<dbReference type="RefSeq" id="WP_271715676.1">
    <property type="nucleotide sequence ID" value="NZ_AP024169.1"/>
</dbReference>
<reference evidence="2 3" key="1">
    <citation type="submission" date="2020-11" db="EMBL/GenBank/DDBJ databases">
        <title>Draft genome sequencing of a Lachnospiraceae strain isolated from anoxic soil subjected to BSD treatment.</title>
        <authorList>
            <person name="Uek A."/>
            <person name="Tonouchi A."/>
        </authorList>
    </citation>
    <scope>NUCLEOTIDE SEQUENCE [LARGE SCALE GENOMIC DNA]</scope>
    <source>
        <strain evidence="2 3">TB5</strain>
    </source>
</reference>
<organism evidence="2 3">
    <name type="scientific">Anaeromicropila herbilytica</name>
    <dbReference type="NCBI Taxonomy" id="2785025"/>
    <lineage>
        <taxon>Bacteria</taxon>
        <taxon>Bacillati</taxon>
        <taxon>Bacillota</taxon>
        <taxon>Clostridia</taxon>
        <taxon>Lachnospirales</taxon>
        <taxon>Lachnospiraceae</taxon>
        <taxon>Anaeromicropila</taxon>
    </lineage>
</organism>
<feature type="transmembrane region" description="Helical" evidence="1">
    <location>
        <begin position="230"/>
        <end position="248"/>
    </location>
</feature>
<keyword evidence="3" id="KW-1185">Reference proteome</keyword>
<proteinExistence type="predicted"/>